<sequence length="106" mass="11745">MTENYSFSSCHIKSVGQVENEEANGIRTRRILNSSNKFAAFYAANIELWLHKPLPTVTATVTAKAKAKARTPNLFSDFVSVCFKSCYYFAAAAAAVRAENKLIFKS</sequence>
<organism evidence="1 2">
    <name type="scientific">Clunio marinus</name>
    <dbReference type="NCBI Taxonomy" id="568069"/>
    <lineage>
        <taxon>Eukaryota</taxon>
        <taxon>Metazoa</taxon>
        <taxon>Ecdysozoa</taxon>
        <taxon>Arthropoda</taxon>
        <taxon>Hexapoda</taxon>
        <taxon>Insecta</taxon>
        <taxon>Pterygota</taxon>
        <taxon>Neoptera</taxon>
        <taxon>Endopterygota</taxon>
        <taxon>Diptera</taxon>
        <taxon>Nematocera</taxon>
        <taxon>Chironomoidea</taxon>
        <taxon>Chironomidae</taxon>
        <taxon>Clunio</taxon>
    </lineage>
</organism>
<dbReference type="Proteomes" id="UP000183832">
    <property type="component" value="Unassembled WGS sequence"/>
</dbReference>
<evidence type="ECO:0000313" key="1">
    <source>
        <dbReference type="EMBL" id="CRK86388.1"/>
    </source>
</evidence>
<keyword evidence="2" id="KW-1185">Reference proteome</keyword>
<dbReference type="EMBL" id="CVRI01000001">
    <property type="protein sequence ID" value="CRK86388.1"/>
    <property type="molecule type" value="Genomic_DNA"/>
</dbReference>
<accession>A0A1J1HG52</accession>
<reference evidence="1 2" key="1">
    <citation type="submission" date="2015-04" db="EMBL/GenBank/DDBJ databases">
        <authorList>
            <person name="Syromyatnikov M.Y."/>
            <person name="Popov V.N."/>
        </authorList>
    </citation>
    <scope>NUCLEOTIDE SEQUENCE [LARGE SCALE GENOMIC DNA]</scope>
</reference>
<gene>
    <name evidence="1" type="ORF">CLUMA_CG000282</name>
</gene>
<evidence type="ECO:0000313" key="2">
    <source>
        <dbReference type="Proteomes" id="UP000183832"/>
    </source>
</evidence>
<dbReference type="AlphaFoldDB" id="A0A1J1HG52"/>
<proteinExistence type="predicted"/>
<protein>
    <submittedName>
        <fullName evidence="1">CLUMA_CG000282, isoform A</fullName>
    </submittedName>
</protein>
<name>A0A1J1HG52_9DIPT</name>